<dbReference type="GO" id="GO:0005524">
    <property type="term" value="F:ATP binding"/>
    <property type="evidence" value="ECO:0007669"/>
    <property type="project" value="UniProtKB-UniRule"/>
</dbReference>
<dbReference type="GO" id="GO:0005829">
    <property type="term" value="C:cytosol"/>
    <property type="evidence" value="ECO:0007669"/>
    <property type="project" value="TreeGrafter"/>
</dbReference>
<keyword evidence="15" id="KW-1185">Reference proteome</keyword>
<dbReference type="NCBIfam" id="TIGR00041">
    <property type="entry name" value="DTMP_kinase"/>
    <property type="match status" value="1"/>
</dbReference>
<dbReference type="EMBL" id="FNIT01000003">
    <property type="protein sequence ID" value="SDO12169.1"/>
    <property type="molecule type" value="Genomic_DNA"/>
</dbReference>
<evidence type="ECO:0000256" key="1">
    <source>
        <dbReference type="ARBA" id="ARBA00009776"/>
    </source>
</evidence>
<gene>
    <name evidence="12" type="primary">tmk</name>
    <name evidence="14" type="ORF">SAMN05192530_103431</name>
</gene>
<feature type="binding site" evidence="12">
    <location>
        <begin position="24"/>
        <end position="31"/>
    </location>
    <ligand>
        <name>ATP</name>
        <dbReference type="ChEBI" id="CHEBI:30616"/>
    </ligand>
</feature>
<dbReference type="GO" id="GO:0006227">
    <property type="term" value="P:dUDP biosynthetic process"/>
    <property type="evidence" value="ECO:0007669"/>
    <property type="project" value="TreeGrafter"/>
</dbReference>
<evidence type="ECO:0000256" key="6">
    <source>
        <dbReference type="ARBA" id="ARBA00022741"/>
    </source>
</evidence>
<evidence type="ECO:0000259" key="13">
    <source>
        <dbReference type="Pfam" id="PF02223"/>
    </source>
</evidence>
<dbReference type="EC" id="2.7.4.9" evidence="2 12"/>
<dbReference type="HAMAP" id="MF_00165">
    <property type="entry name" value="Thymidylate_kinase"/>
    <property type="match status" value="1"/>
</dbReference>
<proteinExistence type="inferred from homology"/>
<dbReference type="PANTHER" id="PTHR10344:SF4">
    <property type="entry name" value="UMP-CMP KINASE 2, MITOCHONDRIAL"/>
    <property type="match status" value="1"/>
</dbReference>
<comment type="function">
    <text evidence="11 12">Phosphorylation of dTMP to form dTDP in both de novo and salvage pathways of dTTP synthesis.</text>
</comment>
<keyword evidence="4 12" id="KW-0808">Transferase</keyword>
<dbReference type="InterPro" id="IPR027417">
    <property type="entry name" value="P-loop_NTPase"/>
</dbReference>
<evidence type="ECO:0000256" key="7">
    <source>
        <dbReference type="ARBA" id="ARBA00022777"/>
    </source>
</evidence>
<evidence type="ECO:0000256" key="12">
    <source>
        <dbReference type="HAMAP-Rule" id="MF_00165"/>
    </source>
</evidence>
<evidence type="ECO:0000313" key="15">
    <source>
        <dbReference type="Proteomes" id="UP000198793"/>
    </source>
</evidence>
<dbReference type="OrthoDB" id="9774907at2"/>
<evidence type="ECO:0000256" key="11">
    <source>
        <dbReference type="ARBA" id="ARBA00057735"/>
    </source>
</evidence>
<evidence type="ECO:0000256" key="8">
    <source>
        <dbReference type="ARBA" id="ARBA00022840"/>
    </source>
</evidence>
<keyword evidence="5 12" id="KW-0545">Nucleotide biosynthesis</keyword>
<evidence type="ECO:0000313" key="14">
    <source>
        <dbReference type="EMBL" id="SDO12169.1"/>
    </source>
</evidence>
<dbReference type="GO" id="GO:0004798">
    <property type="term" value="F:dTMP kinase activity"/>
    <property type="evidence" value="ECO:0007669"/>
    <property type="project" value="UniProtKB-UniRule"/>
</dbReference>
<dbReference type="Pfam" id="PF02223">
    <property type="entry name" value="Thymidylate_kin"/>
    <property type="match status" value="1"/>
</dbReference>
<dbReference type="CDD" id="cd01672">
    <property type="entry name" value="TMPK"/>
    <property type="match status" value="1"/>
</dbReference>
<feature type="domain" description="Thymidylate kinase-like" evidence="13">
    <location>
        <begin position="22"/>
        <end position="215"/>
    </location>
</feature>
<evidence type="ECO:0000256" key="3">
    <source>
        <dbReference type="ARBA" id="ARBA00017144"/>
    </source>
</evidence>
<name>A0A1H0GZ53_9HYPH</name>
<dbReference type="Gene3D" id="3.40.50.300">
    <property type="entry name" value="P-loop containing nucleotide triphosphate hydrolases"/>
    <property type="match status" value="1"/>
</dbReference>
<dbReference type="InterPro" id="IPR039430">
    <property type="entry name" value="Thymidylate_kin-like_dom"/>
</dbReference>
<evidence type="ECO:0000256" key="5">
    <source>
        <dbReference type="ARBA" id="ARBA00022727"/>
    </source>
</evidence>
<dbReference type="STRING" id="1166073.SAMN05192530_103431"/>
<dbReference type="GO" id="GO:0006233">
    <property type="term" value="P:dTDP biosynthetic process"/>
    <property type="evidence" value="ECO:0007669"/>
    <property type="project" value="InterPro"/>
</dbReference>
<dbReference type="InterPro" id="IPR018095">
    <property type="entry name" value="Thymidylate_kin_CS"/>
</dbReference>
<keyword evidence="6 12" id="KW-0547">Nucleotide-binding</keyword>
<comment type="catalytic activity">
    <reaction evidence="10 12">
        <text>dTMP + ATP = dTDP + ADP</text>
        <dbReference type="Rhea" id="RHEA:13517"/>
        <dbReference type="ChEBI" id="CHEBI:30616"/>
        <dbReference type="ChEBI" id="CHEBI:58369"/>
        <dbReference type="ChEBI" id="CHEBI:63528"/>
        <dbReference type="ChEBI" id="CHEBI:456216"/>
        <dbReference type="EC" id="2.7.4.9"/>
    </reaction>
</comment>
<accession>A0A1H0GZ53</accession>
<evidence type="ECO:0000256" key="2">
    <source>
        <dbReference type="ARBA" id="ARBA00012980"/>
    </source>
</evidence>
<dbReference type="FunFam" id="3.40.50.300:FF:000225">
    <property type="entry name" value="Thymidylate kinase"/>
    <property type="match status" value="1"/>
</dbReference>
<dbReference type="PROSITE" id="PS01331">
    <property type="entry name" value="THYMIDYLATE_KINASE"/>
    <property type="match status" value="1"/>
</dbReference>
<dbReference type="PANTHER" id="PTHR10344">
    <property type="entry name" value="THYMIDYLATE KINASE"/>
    <property type="match status" value="1"/>
</dbReference>
<dbReference type="GO" id="GO:0006235">
    <property type="term" value="P:dTTP biosynthetic process"/>
    <property type="evidence" value="ECO:0007669"/>
    <property type="project" value="UniProtKB-UniRule"/>
</dbReference>
<dbReference type="SUPFAM" id="SSF52540">
    <property type="entry name" value="P-loop containing nucleoside triphosphate hydrolases"/>
    <property type="match status" value="1"/>
</dbReference>
<dbReference type="Proteomes" id="UP000198793">
    <property type="component" value="Unassembled WGS sequence"/>
</dbReference>
<evidence type="ECO:0000256" key="10">
    <source>
        <dbReference type="ARBA" id="ARBA00048743"/>
    </source>
</evidence>
<evidence type="ECO:0000256" key="9">
    <source>
        <dbReference type="ARBA" id="ARBA00029962"/>
    </source>
</evidence>
<dbReference type="AlphaFoldDB" id="A0A1H0GZ53"/>
<dbReference type="InterPro" id="IPR018094">
    <property type="entry name" value="Thymidylate_kinase"/>
</dbReference>
<keyword evidence="7 12" id="KW-0418">Kinase</keyword>
<protein>
    <recommendedName>
        <fullName evidence="3 12">Thymidylate kinase</fullName>
        <ecNumber evidence="2 12">2.7.4.9</ecNumber>
    </recommendedName>
    <alternativeName>
        <fullName evidence="9 12">dTMP kinase</fullName>
    </alternativeName>
</protein>
<sequence length="235" mass="25322">MDPEIVTVETTVGRGEGLFVTFEGGEGAGKTTQITRLADWLRGRGYDLVSTREPGGTQGADAIRTLVLSGAAETLGTETEALLFAAARLDHIELVIRPALLRGAIVLCDRFHDSTRVYQGLAAGADAEFLRIVEDAVLEDIRPSLTILLDLPAAMGLARASARRGRDGVVDRFEREALERHEARRQGFLAIARAEPHRFVVIDAQQDADTVASSIMNAVSQRLQASSDMSVPTIA</sequence>
<dbReference type="RefSeq" id="WP_090672558.1">
    <property type="nucleotide sequence ID" value="NZ_FNIT01000003.1"/>
</dbReference>
<keyword evidence="8 12" id="KW-0067">ATP-binding</keyword>
<comment type="similarity">
    <text evidence="1 12">Belongs to the thymidylate kinase family.</text>
</comment>
<evidence type="ECO:0000256" key="4">
    <source>
        <dbReference type="ARBA" id="ARBA00022679"/>
    </source>
</evidence>
<organism evidence="14 15">
    <name type="scientific">Aureimonas jatrophae</name>
    <dbReference type="NCBI Taxonomy" id="1166073"/>
    <lineage>
        <taxon>Bacteria</taxon>
        <taxon>Pseudomonadati</taxon>
        <taxon>Pseudomonadota</taxon>
        <taxon>Alphaproteobacteria</taxon>
        <taxon>Hyphomicrobiales</taxon>
        <taxon>Aurantimonadaceae</taxon>
        <taxon>Aureimonas</taxon>
    </lineage>
</organism>
<reference evidence="14 15" key="1">
    <citation type="submission" date="2016-10" db="EMBL/GenBank/DDBJ databases">
        <authorList>
            <person name="de Groot N.N."/>
        </authorList>
    </citation>
    <scope>NUCLEOTIDE SEQUENCE [LARGE SCALE GENOMIC DNA]</scope>
    <source>
        <strain evidence="15">L7-484,KACC 16230,DSM 25025</strain>
    </source>
</reference>